<sequence>MPTQDELVGGGDAIRYLWVGSHPRQFEDFDSAEKVNVNRAEQRAIPYEEEALREVVPVTSEPATWRYSTLKKSTLMEVASFKGPKPPKEQQQENSTLIGQTRSQPSTTCSQLGHTETAPRRPNGHRSAFCTRSLMSPFRASQRAPRPCDHSGDCIQQTEASKECQIGAPDGKQARMIKSMWTIFKDWATIT</sequence>
<name>A0A8H3IWK0_9LECA</name>
<feature type="compositionally biased region" description="Polar residues" evidence="1">
    <location>
        <begin position="92"/>
        <end position="114"/>
    </location>
</feature>
<comment type="caution">
    <text evidence="2">The sequence shown here is derived from an EMBL/GenBank/DDBJ whole genome shotgun (WGS) entry which is preliminary data.</text>
</comment>
<keyword evidence="3" id="KW-1185">Reference proteome</keyword>
<protein>
    <submittedName>
        <fullName evidence="2">Uncharacterized protein</fullName>
    </submittedName>
</protein>
<evidence type="ECO:0000313" key="3">
    <source>
        <dbReference type="Proteomes" id="UP000664203"/>
    </source>
</evidence>
<feature type="region of interest" description="Disordered" evidence="1">
    <location>
        <begin position="81"/>
        <end position="125"/>
    </location>
</feature>
<evidence type="ECO:0000256" key="1">
    <source>
        <dbReference type="SAM" id="MobiDB-lite"/>
    </source>
</evidence>
<proteinExistence type="predicted"/>
<reference evidence="2" key="1">
    <citation type="submission" date="2021-03" db="EMBL/GenBank/DDBJ databases">
        <authorList>
            <person name="Tagirdzhanova G."/>
        </authorList>
    </citation>
    <scope>NUCLEOTIDE SEQUENCE</scope>
</reference>
<dbReference type="AlphaFoldDB" id="A0A8H3IWK0"/>
<gene>
    <name evidence="2" type="ORF">ALECFALPRED_004961</name>
</gene>
<evidence type="ECO:0000313" key="2">
    <source>
        <dbReference type="EMBL" id="CAF9931235.1"/>
    </source>
</evidence>
<dbReference type="Proteomes" id="UP000664203">
    <property type="component" value="Unassembled WGS sequence"/>
</dbReference>
<organism evidence="2 3">
    <name type="scientific">Alectoria fallacina</name>
    <dbReference type="NCBI Taxonomy" id="1903189"/>
    <lineage>
        <taxon>Eukaryota</taxon>
        <taxon>Fungi</taxon>
        <taxon>Dikarya</taxon>
        <taxon>Ascomycota</taxon>
        <taxon>Pezizomycotina</taxon>
        <taxon>Lecanoromycetes</taxon>
        <taxon>OSLEUM clade</taxon>
        <taxon>Lecanoromycetidae</taxon>
        <taxon>Lecanorales</taxon>
        <taxon>Lecanorineae</taxon>
        <taxon>Parmeliaceae</taxon>
        <taxon>Alectoria</taxon>
    </lineage>
</organism>
<dbReference type="EMBL" id="CAJPDR010000303">
    <property type="protein sequence ID" value="CAF9931235.1"/>
    <property type="molecule type" value="Genomic_DNA"/>
</dbReference>
<accession>A0A8H3IWK0</accession>